<proteinExistence type="predicted"/>
<organism evidence="2">
    <name type="scientific">Arundo donax</name>
    <name type="common">Giant reed</name>
    <name type="synonym">Donax arundinaceus</name>
    <dbReference type="NCBI Taxonomy" id="35708"/>
    <lineage>
        <taxon>Eukaryota</taxon>
        <taxon>Viridiplantae</taxon>
        <taxon>Streptophyta</taxon>
        <taxon>Embryophyta</taxon>
        <taxon>Tracheophyta</taxon>
        <taxon>Spermatophyta</taxon>
        <taxon>Magnoliopsida</taxon>
        <taxon>Liliopsida</taxon>
        <taxon>Poales</taxon>
        <taxon>Poaceae</taxon>
        <taxon>PACMAD clade</taxon>
        <taxon>Arundinoideae</taxon>
        <taxon>Arundineae</taxon>
        <taxon>Arundo</taxon>
    </lineage>
</organism>
<reference evidence="2" key="2">
    <citation type="journal article" date="2015" name="Data Brief">
        <title>Shoot transcriptome of the giant reed, Arundo donax.</title>
        <authorList>
            <person name="Barrero R.A."/>
            <person name="Guerrero F.D."/>
            <person name="Moolhuijzen P."/>
            <person name="Goolsby J.A."/>
            <person name="Tidwell J."/>
            <person name="Bellgard S.E."/>
            <person name="Bellgard M.I."/>
        </authorList>
    </citation>
    <scope>NUCLEOTIDE SEQUENCE</scope>
    <source>
        <tissue evidence="2">Shoot tissue taken approximately 20 cm above the soil surface</tissue>
    </source>
</reference>
<accession>A0A0A9AGD1</accession>
<dbReference type="EMBL" id="GBRH01247694">
    <property type="protein sequence ID" value="JAD50201.1"/>
    <property type="molecule type" value="Transcribed_RNA"/>
</dbReference>
<reference evidence="2" key="1">
    <citation type="submission" date="2014-09" db="EMBL/GenBank/DDBJ databases">
        <authorList>
            <person name="Magalhaes I.L.F."/>
            <person name="Oliveira U."/>
            <person name="Santos F.R."/>
            <person name="Vidigal T.H.D.A."/>
            <person name="Brescovit A.D."/>
            <person name="Santos A.J."/>
        </authorList>
    </citation>
    <scope>NUCLEOTIDE SEQUENCE</scope>
    <source>
        <tissue evidence="2">Shoot tissue taken approximately 20 cm above the soil surface</tissue>
    </source>
</reference>
<feature type="region of interest" description="Disordered" evidence="1">
    <location>
        <begin position="33"/>
        <end position="59"/>
    </location>
</feature>
<protein>
    <submittedName>
        <fullName evidence="2">Uncharacterized protein</fullName>
    </submittedName>
</protein>
<name>A0A0A9AGD1_ARUDO</name>
<dbReference type="AlphaFoldDB" id="A0A0A9AGD1"/>
<evidence type="ECO:0000313" key="2">
    <source>
        <dbReference type="EMBL" id="JAD50201.1"/>
    </source>
</evidence>
<evidence type="ECO:0000256" key="1">
    <source>
        <dbReference type="SAM" id="MobiDB-lite"/>
    </source>
</evidence>
<sequence>MQPPPPKIARRCPGPALRGRDLVAPVRIRPVPLRSGHSRHLGLPPSLGAAPSSLHHRRL</sequence>